<evidence type="ECO:0000256" key="7">
    <source>
        <dbReference type="PROSITE-ProRule" id="PRU01094"/>
    </source>
</evidence>
<keyword evidence="2 9" id="KW-0812">Transmembrane</keyword>
<feature type="domain" description="Letm1 RBD" evidence="10">
    <location>
        <begin position="235"/>
        <end position="415"/>
    </location>
</feature>
<evidence type="ECO:0000256" key="6">
    <source>
        <dbReference type="ARBA" id="ARBA00023136"/>
    </source>
</evidence>
<evidence type="ECO:0000256" key="2">
    <source>
        <dbReference type="ARBA" id="ARBA00022692"/>
    </source>
</evidence>
<dbReference type="EMBL" id="ADNJ02000004">
    <property type="protein sequence ID" value="EFZ01689.2"/>
    <property type="molecule type" value="Genomic_DNA"/>
</dbReference>
<dbReference type="Proteomes" id="UP000002498">
    <property type="component" value="Unassembled WGS sequence"/>
</dbReference>
<dbReference type="GO" id="GO:0005743">
    <property type="term" value="C:mitochondrial inner membrane"/>
    <property type="evidence" value="ECO:0007669"/>
    <property type="project" value="UniProtKB-SubCell"/>
</dbReference>
<dbReference type="InterPro" id="IPR033122">
    <property type="entry name" value="LETM1-like_RBD"/>
</dbReference>
<dbReference type="AlphaFoldDB" id="E9ESH2"/>
<evidence type="ECO:0000256" key="4">
    <source>
        <dbReference type="ARBA" id="ARBA00022989"/>
    </source>
</evidence>
<dbReference type="GO" id="GO:0043022">
    <property type="term" value="F:ribosome binding"/>
    <property type="evidence" value="ECO:0007669"/>
    <property type="project" value="InterPro"/>
</dbReference>
<dbReference type="RefSeq" id="XP_007819107.2">
    <property type="nucleotide sequence ID" value="XM_007820916.2"/>
</dbReference>
<dbReference type="HOGENOM" id="CLU_048915_0_0_1"/>
<evidence type="ECO:0000313" key="11">
    <source>
        <dbReference type="EMBL" id="EFZ01689.2"/>
    </source>
</evidence>
<reference evidence="11 12" key="1">
    <citation type="journal article" date="2011" name="PLoS Genet.">
        <title>Genome sequencing and comparative transcriptomics of the model entomopathogenic fungi Metarhizium anisopliae and M. acridum.</title>
        <authorList>
            <person name="Gao Q."/>
            <person name="Jin K."/>
            <person name="Ying S.H."/>
            <person name="Zhang Y."/>
            <person name="Xiao G."/>
            <person name="Shang Y."/>
            <person name="Duan Z."/>
            <person name="Hu X."/>
            <person name="Xie X.Q."/>
            <person name="Zhou G."/>
            <person name="Peng G."/>
            <person name="Luo Z."/>
            <person name="Huang W."/>
            <person name="Wang B."/>
            <person name="Fang W."/>
            <person name="Wang S."/>
            <person name="Zhong Y."/>
            <person name="Ma L.J."/>
            <person name="St Leger R.J."/>
            <person name="Zhao G.P."/>
            <person name="Pei Y."/>
            <person name="Feng M.G."/>
            <person name="Xia Y."/>
            <person name="Wang C."/>
        </authorList>
    </citation>
    <scope>NUCLEOTIDE SEQUENCE [LARGE SCALE GENOMIC DNA]</scope>
    <source>
        <strain evidence="12">ARSEF 23 / ATCC MYA-3075</strain>
    </source>
</reference>
<keyword evidence="12" id="KW-1185">Reference proteome</keyword>
<dbReference type="PANTHER" id="PTHR14009:SF1">
    <property type="entry name" value="MITOCHONDRIAL PROTON_CALCIUM EXCHANGER PROTEIN"/>
    <property type="match status" value="1"/>
</dbReference>
<reference evidence="11 12" key="2">
    <citation type="journal article" date="2014" name="Proc. Natl. Acad. Sci. U.S.A.">
        <title>Trajectory and genomic determinants of fungal-pathogen speciation and host adaptation.</title>
        <authorList>
            <person name="Hu X."/>
            <person name="Xiao G."/>
            <person name="Zheng P."/>
            <person name="Shang Y."/>
            <person name="Su Y."/>
            <person name="Zhang X."/>
            <person name="Liu X."/>
            <person name="Zhan S."/>
            <person name="St Leger R.J."/>
            <person name="Wang C."/>
        </authorList>
    </citation>
    <scope>GENOME REANNOTATION</scope>
    <source>
        <strain evidence="12">ARSEF 23 / ATCC MYA-3075</strain>
    </source>
</reference>
<evidence type="ECO:0000256" key="9">
    <source>
        <dbReference type="SAM" id="Phobius"/>
    </source>
</evidence>
<dbReference type="PROSITE" id="PS51758">
    <property type="entry name" value="LETM1_RBD"/>
    <property type="match status" value="1"/>
</dbReference>
<evidence type="ECO:0000256" key="3">
    <source>
        <dbReference type="ARBA" id="ARBA00022792"/>
    </source>
</evidence>
<name>E9ESH2_METRA</name>
<feature type="transmembrane region" description="Helical" evidence="9">
    <location>
        <begin position="220"/>
        <end position="241"/>
    </location>
</feature>
<evidence type="ECO:0000256" key="8">
    <source>
        <dbReference type="SAM" id="MobiDB-lite"/>
    </source>
</evidence>
<evidence type="ECO:0000256" key="5">
    <source>
        <dbReference type="ARBA" id="ARBA00023128"/>
    </source>
</evidence>
<feature type="region of interest" description="Disordered" evidence="8">
    <location>
        <begin position="1"/>
        <end position="25"/>
    </location>
</feature>
<proteinExistence type="predicted"/>
<keyword evidence="5 7" id="KW-0496">Mitochondrion</keyword>
<keyword evidence="3" id="KW-0999">Mitochondrion inner membrane</keyword>
<comment type="caution">
    <text evidence="11">The sequence shown here is derived from an EMBL/GenBank/DDBJ whole genome shotgun (WGS) entry which is preliminary data.</text>
</comment>
<organism evidence="11 12">
    <name type="scientific">Metarhizium robertsii (strain ARSEF 23 / ATCC MYA-3075)</name>
    <name type="common">Metarhizium anisopliae (strain ARSEF 23)</name>
    <dbReference type="NCBI Taxonomy" id="655844"/>
    <lineage>
        <taxon>Eukaryota</taxon>
        <taxon>Fungi</taxon>
        <taxon>Dikarya</taxon>
        <taxon>Ascomycota</taxon>
        <taxon>Pezizomycotina</taxon>
        <taxon>Sordariomycetes</taxon>
        <taxon>Hypocreomycetidae</taxon>
        <taxon>Hypocreales</taxon>
        <taxon>Clavicipitaceae</taxon>
        <taxon>Metarhizium</taxon>
    </lineage>
</organism>
<keyword evidence="4 9" id="KW-1133">Transmembrane helix</keyword>
<keyword evidence="6 9" id="KW-0472">Membrane</keyword>
<dbReference type="Pfam" id="PF07766">
    <property type="entry name" value="LETM1_RBD"/>
    <property type="match status" value="1"/>
</dbReference>
<dbReference type="GeneID" id="19257204"/>
<comment type="subcellular location">
    <subcellularLocation>
        <location evidence="1">Mitochondrion inner membrane</location>
        <topology evidence="1">Single-pass membrane protein</topology>
    </subcellularLocation>
</comment>
<evidence type="ECO:0000313" key="12">
    <source>
        <dbReference type="Proteomes" id="UP000002498"/>
    </source>
</evidence>
<dbReference type="KEGG" id="maj:MAA_02918"/>
<dbReference type="PANTHER" id="PTHR14009">
    <property type="entry name" value="LEUCINE ZIPPER-EF-HAND CONTAINING TRANSMEMBRANE PROTEIN"/>
    <property type="match status" value="1"/>
</dbReference>
<dbReference type="OrthoDB" id="73691at2759"/>
<feature type="region of interest" description="Disordered" evidence="8">
    <location>
        <begin position="109"/>
        <end position="143"/>
    </location>
</feature>
<sequence length="415" mass="47421">MPYSASTSRGKSSAPDPPRTIGATPGQWIQLTNEHVDHPHDIGAQVIIITAYFFSSQHHEPNKTTAMSAQIPWRRCTHRRTCITISRPMILQSHSSYAFFPAHQWRAAHNQVPPRREARPPKSPLLNPPASTRPPPLDVPQRSASNSTLQYLFQLGKGYLKFYKDGLKAVMANRRLLKEKLERTPADDRPSVFKPHYVPKTFSRADWVMLWRVRHDMLRLPLFGLMLLVIGEFTALAVIYVDGVVPYTCRIPKQLYSGLQKAEGRRRAAFDELEAQYPHGVLSPRISAPVARKHVLRSLHLSGMMWDRLGFTPPGMWQIKGRLRMAFLEGDDKNLIEDGGPVGLETEELRIACAERGIDVLGKSETELRSWLGDWLRLTAAEDISERRRRMATLLLTRPEHWPQQRDFAVPDWEL</sequence>
<evidence type="ECO:0000256" key="1">
    <source>
        <dbReference type="ARBA" id="ARBA00004434"/>
    </source>
</evidence>
<feature type="compositionally biased region" description="Pro residues" evidence="8">
    <location>
        <begin position="121"/>
        <end position="138"/>
    </location>
</feature>
<accession>E9ESH2</accession>
<gene>
    <name evidence="11" type="ORF">MAA_02918</name>
</gene>
<dbReference type="InterPro" id="IPR044202">
    <property type="entry name" value="LETM1/MDM38-like"/>
</dbReference>
<protein>
    <submittedName>
        <fullName evidence="11">LETM1-like protein</fullName>
    </submittedName>
</protein>
<dbReference type="GO" id="GO:0030003">
    <property type="term" value="P:intracellular monoatomic cation homeostasis"/>
    <property type="evidence" value="ECO:0007669"/>
    <property type="project" value="TreeGrafter"/>
</dbReference>
<evidence type="ECO:0000259" key="10">
    <source>
        <dbReference type="PROSITE" id="PS51758"/>
    </source>
</evidence>
<feature type="compositionally biased region" description="Polar residues" evidence="8">
    <location>
        <begin position="1"/>
        <end position="11"/>
    </location>
</feature>